<evidence type="ECO:0000256" key="5">
    <source>
        <dbReference type="ARBA" id="ARBA00022967"/>
    </source>
</evidence>
<evidence type="ECO:0000256" key="6">
    <source>
        <dbReference type="ARBA" id="ARBA00022970"/>
    </source>
</evidence>
<keyword evidence="4 9" id="KW-0067">ATP-binding</keyword>
<dbReference type="AlphaFoldDB" id="A0A1M5YQP4"/>
<dbReference type="SMART" id="SM00930">
    <property type="entry name" value="NIL"/>
    <property type="match status" value="1"/>
</dbReference>
<dbReference type="GO" id="GO:0005524">
    <property type="term" value="F:ATP binding"/>
    <property type="evidence" value="ECO:0007669"/>
    <property type="project" value="UniProtKB-KW"/>
</dbReference>
<dbReference type="PANTHER" id="PTHR43166">
    <property type="entry name" value="AMINO ACID IMPORT ATP-BINDING PROTEIN"/>
    <property type="match status" value="1"/>
</dbReference>
<dbReference type="PANTHER" id="PTHR43166:SF30">
    <property type="entry name" value="METHIONINE IMPORT ATP-BINDING PROTEIN METN"/>
    <property type="match status" value="1"/>
</dbReference>
<evidence type="ECO:0000256" key="7">
    <source>
        <dbReference type="ARBA" id="ARBA00023136"/>
    </source>
</evidence>
<dbReference type="EMBL" id="FQXS01000051">
    <property type="protein sequence ID" value="SHI14362.1"/>
    <property type="molecule type" value="Genomic_DNA"/>
</dbReference>
<dbReference type="InterPro" id="IPR045865">
    <property type="entry name" value="ACT-like_dom_sf"/>
</dbReference>
<keyword evidence="7" id="KW-0472">Membrane</keyword>
<dbReference type="InterPro" id="IPR003439">
    <property type="entry name" value="ABC_transporter-like_ATP-bd"/>
</dbReference>
<gene>
    <name evidence="9" type="ORF">SAMN02745124_04336</name>
</gene>
<dbReference type="InterPro" id="IPR027417">
    <property type="entry name" value="P-loop_NTPase"/>
</dbReference>
<dbReference type="PROSITE" id="PS00211">
    <property type="entry name" value="ABC_TRANSPORTER_1"/>
    <property type="match status" value="1"/>
</dbReference>
<dbReference type="GO" id="GO:0006865">
    <property type="term" value="P:amino acid transport"/>
    <property type="evidence" value="ECO:0007669"/>
    <property type="project" value="UniProtKB-KW"/>
</dbReference>
<reference evidence="9 10" key="1">
    <citation type="submission" date="2016-11" db="EMBL/GenBank/DDBJ databases">
        <authorList>
            <person name="Jaros S."/>
            <person name="Januszkiewicz K."/>
            <person name="Wedrychowicz H."/>
        </authorList>
    </citation>
    <scope>NUCLEOTIDE SEQUENCE [LARGE SCALE GENOMIC DNA]</scope>
    <source>
        <strain evidence="9 10">DSM 9705</strain>
    </source>
</reference>
<dbReference type="STRING" id="1121409.SAMN02745124_04336"/>
<keyword evidence="6" id="KW-0029">Amino-acid transport</keyword>
<name>A0A1M5YQP4_9BACT</name>
<dbReference type="GO" id="GO:0016887">
    <property type="term" value="F:ATP hydrolysis activity"/>
    <property type="evidence" value="ECO:0007669"/>
    <property type="project" value="InterPro"/>
</dbReference>
<evidence type="ECO:0000256" key="4">
    <source>
        <dbReference type="ARBA" id="ARBA00022840"/>
    </source>
</evidence>
<organism evidence="9 10">
    <name type="scientific">Desulfofustis glycolicus DSM 9705</name>
    <dbReference type="NCBI Taxonomy" id="1121409"/>
    <lineage>
        <taxon>Bacteria</taxon>
        <taxon>Pseudomonadati</taxon>
        <taxon>Thermodesulfobacteriota</taxon>
        <taxon>Desulfobulbia</taxon>
        <taxon>Desulfobulbales</taxon>
        <taxon>Desulfocapsaceae</taxon>
        <taxon>Desulfofustis</taxon>
    </lineage>
</organism>
<protein>
    <submittedName>
        <fullName evidence="9">D-methionine transport system ATP-binding protein</fullName>
    </submittedName>
</protein>
<keyword evidence="2" id="KW-1003">Cell membrane</keyword>
<dbReference type="InterPro" id="IPR018449">
    <property type="entry name" value="NIL_domain"/>
</dbReference>
<sequence>MISNPHEMTRSLSSLSDDALRHFRKDIGMIFQNFALLNRKTVFENVVLPMQCWGYSKSRMNAIAKELLSLVGLENKINAYPIELSGGQKQRVGIARALTLEPKILLCDEATSSLDPGMTQSILDLLRNINEKLGLTIVFVTHEMDVIKLICDKMAIIAEGRINVSGSVESVFLQEPEALLELVGQRPMDIHHGKALVRVSVKNENIADTFLYEMAREIAVPFTILSAGIERTNRKRFGNIFLAVPENDLQKVLIFFNDRKMTCVPHNDSPAERSIR</sequence>
<dbReference type="SUPFAM" id="SSF55021">
    <property type="entry name" value="ACT-like"/>
    <property type="match status" value="1"/>
</dbReference>
<dbReference type="Gene3D" id="3.30.70.260">
    <property type="match status" value="1"/>
</dbReference>
<proteinExistence type="predicted"/>
<keyword evidence="5" id="KW-1278">Translocase</keyword>
<dbReference type="InterPro" id="IPR017871">
    <property type="entry name" value="ABC_transporter-like_CS"/>
</dbReference>
<evidence type="ECO:0000256" key="2">
    <source>
        <dbReference type="ARBA" id="ARBA00022475"/>
    </source>
</evidence>
<keyword evidence="10" id="KW-1185">Reference proteome</keyword>
<dbReference type="Pfam" id="PF09383">
    <property type="entry name" value="NIL"/>
    <property type="match status" value="1"/>
</dbReference>
<evidence type="ECO:0000256" key="3">
    <source>
        <dbReference type="ARBA" id="ARBA00022741"/>
    </source>
</evidence>
<keyword evidence="1" id="KW-0813">Transport</keyword>
<evidence type="ECO:0000259" key="8">
    <source>
        <dbReference type="PROSITE" id="PS50893"/>
    </source>
</evidence>
<dbReference type="Proteomes" id="UP000184139">
    <property type="component" value="Unassembled WGS sequence"/>
</dbReference>
<evidence type="ECO:0000313" key="9">
    <source>
        <dbReference type="EMBL" id="SHI14362.1"/>
    </source>
</evidence>
<accession>A0A1M5YQP4</accession>
<feature type="domain" description="ABC transporter" evidence="8">
    <location>
        <begin position="3"/>
        <end position="184"/>
    </location>
</feature>
<dbReference type="PROSITE" id="PS50893">
    <property type="entry name" value="ABC_TRANSPORTER_2"/>
    <property type="match status" value="1"/>
</dbReference>
<dbReference type="SUPFAM" id="SSF52540">
    <property type="entry name" value="P-loop containing nucleoside triphosphate hydrolases"/>
    <property type="match status" value="1"/>
</dbReference>
<dbReference type="Gene3D" id="3.40.50.300">
    <property type="entry name" value="P-loop containing nucleotide triphosphate hydrolases"/>
    <property type="match status" value="1"/>
</dbReference>
<evidence type="ECO:0000313" key="10">
    <source>
        <dbReference type="Proteomes" id="UP000184139"/>
    </source>
</evidence>
<evidence type="ECO:0000256" key="1">
    <source>
        <dbReference type="ARBA" id="ARBA00022448"/>
    </source>
</evidence>
<keyword evidence="3" id="KW-0547">Nucleotide-binding</keyword>
<dbReference type="InterPro" id="IPR050086">
    <property type="entry name" value="MetN_ABC_transporter-like"/>
</dbReference>
<dbReference type="Pfam" id="PF00005">
    <property type="entry name" value="ABC_tran"/>
    <property type="match status" value="1"/>
</dbReference>
<dbReference type="OrthoDB" id="9809450at2"/>